<dbReference type="PROSITE" id="PS50142">
    <property type="entry name" value="RNASE_3_2"/>
    <property type="match status" value="1"/>
</dbReference>
<proteinExistence type="inferred from homology"/>
<dbReference type="GO" id="GO:0010468">
    <property type="term" value="P:regulation of gene expression"/>
    <property type="evidence" value="ECO:0007669"/>
    <property type="project" value="TreeGrafter"/>
</dbReference>
<dbReference type="GO" id="GO:0004525">
    <property type="term" value="F:ribonuclease III activity"/>
    <property type="evidence" value="ECO:0007669"/>
    <property type="project" value="InterPro"/>
</dbReference>
<dbReference type="PROSITE" id="PS00517">
    <property type="entry name" value="RNASE_3_1"/>
    <property type="match status" value="1"/>
</dbReference>
<evidence type="ECO:0000256" key="4">
    <source>
        <dbReference type="ARBA" id="ARBA00022801"/>
    </source>
</evidence>
<evidence type="ECO:0000256" key="2">
    <source>
        <dbReference type="ARBA" id="ARBA00022722"/>
    </source>
</evidence>
<dbReference type="InterPro" id="IPR000999">
    <property type="entry name" value="RNase_III_dom"/>
</dbReference>
<dbReference type="Gene3D" id="3.30.160.20">
    <property type="match status" value="1"/>
</dbReference>
<dbReference type="Pfam" id="PF00035">
    <property type="entry name" value="dsrm"/>
    <property type="match status" value="1"/>
</dbReference>
<comment type="similarity">
    <text evidence="1">Belongs to the ribonuclease III family.</text>
</comment>
<dbReference type="InterPro" id="IPR014720">
    <property type="entry name" value="dsRBD_dom"/>
</dbReference>
<evidence type="ECO:0008006" key="9">
    <source>
        <dbReference type="Google" id="ProtNLM"/>
    </source>
</evidence>
<evidence type="ECO:0000256" key="1">
    <source>
        <dbReference type="ARBA" id="ARBA00010183"/>
    </source>
</evidence>
<name>A0A6C0C4L6_9ZZZZ</name>
<dbReference type="HAMAP" id="MF_00104">
    <property type="entry name" value="RNase_III"/>
    <property type="match status" value="1"/>
</dbReference>
<organism evidence="8">
    <name type="scientific">viral metagenome</name>
    <dbReference type="NCBI Taxonomy" id="1070528"/>
    <lineage>
        <taxon>unclassified sequences</taxon>
        <taxon>metagenomes</taxon>
        <taxon>organismal metagenomes</taxon>
    </lineage>
</organism>
<evidence type="ECO:0000259" key="7">
    <source>
        <dbReference type="PROSITE" id="PS50142"/>
    </source>
</evidence>
<dbReference type="Pfam" id="PF14622">
    <property type="entry name" value="Ribonucleas_3_3"/>
    <property type="match status" value="1"/>
</dbReference>
<sequence>MEKVNPYNPSNKLINENDIINVMETLNINDFNINNILLYQRSFIHKSYCNDLYKDTDFKNIDDSLSLQDISYETMEFLGDSILGSIVSSYLYERFYKIYNQNEGFLTYLKNRIVCGESLAHISNRLNFNRYIVISKHIQDNCDGRNNKNILEDVFEAFIGAIYLDNDYDFTKKIILTIIEKYIDFTDIIIKNNNYKEQIIKYLQHNHKENPSFKTIIDENDDKIYNCIMYFKGDLISKGTGKSKKKAEQDSAKNGLIHFKVLTD</sequence>
<feature type="domain" description="DRBM" evidence="6">
    <location>
        <begin position="194"/>
        <end position="261"/>
    </location>
</feature>
<dbReference type="SUPFAM" id="SSF54768">
    <property type="entry name" value="dsRNA-binding domain-like"/>
    <property type="match status" value="1"/>
</dbReference>
<evidence type="ECO:0000256" key="5">
    <source>
        <dbReference type="ARBA" id="ARBA00022884"/>
    </source>
</evidence>
<dbReference type="GO" id="GO:0003725">
    <property type="term" value="F:double-stranded RNA binding"/>
    <property type="evidence" value="ECO:0007669"/>
    <property type="project" value="TreeGrafter"/>
</dbReference>
<dbReference type="PANTHER" id="PTHR11207:SF0">
    <property type="entry name" value="RIBONUCLEASE 3"/>
    <property type="match status" value="1"/>
</dbReference>
<keyword evidence="2" id="KW-0540">Nuclease</keyword>
<keyword evidence="5" id="KW-0694">RNA-binding</keyword>
<accession>A0A6C0C4L6</accession>
<dbReference type="PROSITE" id="PS50137">
    <property type="entry name" value="DS_RBD"/>
    <property type="match status" value="1"/>
</dbReference>
<dbReference type="SMART" id="SM00358">
    <property type="entry name" value="DSRM"/>
    <property type="match status" value="1"/>
</dbReference>
<evidence type="ECO:0000313" key="8">
    <source>
        <dbReference type="EMBL" id="QHS99645.1"/>
    </source>
</evidence>
<dbReference type="InterPro" id="IPR036389">
    <property type="entry name" value="RNase_III_sf"/>
</dbReference>
<dbReference type="SMART" id="SM00535">
    <property type="entry name" value="RIBOc"/>
    <property type="match status" value="1"/>
</dbReference>
<dbReference type="EMBL" id="MN739345">
    <property type="protein sequence ID" value="QHS99645.1"/>
    <property type="molecule type" value="Genomic_DNA"/>
</dbReference>
<dbReference type="CDD" id="cd00593">
    <property type="entry name" value="RIBOc"/>
    <property type="match status" value="1"/>
</dbReference>
<evidence type="ECO:0000256" key="3">
    <source>
        <dbReference type="ARBA" id="ARBA00022759"/>
    </source>
</evidence>
<dbReference type="InterPro" id="IPR011907">
    <property type="entry name" value="RNase_III"/>
</dbReference>
<keyword evidence="3" id="KW-0255">Endonuclease</keyword>
<dbReference type="Gene3D" id="1.10.1520.10">
    <property type="entry name" value="Ribonuclease III domain"/>
    <property type="match status" value="1"/>
</dbReference>
<dbReference type="AlphaFoldDB" id="A0A6C0C4L6"/>
<protein>
    <recommendedName>
        <fullName evidence="9">RNase III domain-containing protein</fullName>
    </recommendedName>
</protein>
<dbReference type="GO" id="GO:0006364">
    <property type="term" value="P:rRNA processing"/>
    <property type="evidence" value="ECO:0007669"/>
    <property type="project" value="InterPro"/>
</dbReference>
<keyword evidence="4" id="KW-0378">Hydrolase</keyword>
<reference evidence="8" key="1">
    <citation type="journal article" date="2020" name="Nature">
        <title>Giant virus diversity and host interactions through global metagenomics.</title>
        <authorList>
            <person name="Schulz F."/>
            <person name="Roux S."/>
            <person name="Paez-Espino D."/>
            <person name="Jungbluth S."/>
            <person name="Walsh D.A."/>
            <person name="Denef V.J."/>
            <person name="McMahon K.D."/>
            <person name="Konstantinidis K.T."/>
            <person name="Eloe-Fadrosh E.A."/>
            <person name="Kyrpides N.C."/>
            <person name="Woyke T."/>
        </authorList>
    </citation>
    <scope>NUCLEOTIDE SEQUENCE</scope>
    <source>
        <strain evidence="8">GVMAG-M-3300020187-37</strain>
    </source>
</reference>
<dbReference type="SUPFAM" id="SSF69065">
    <property type="entry name" value="RNase III domain-like"/>
    <property type="match status" value="1"/>
</dbReference>
<feature type="domain" description="RNase III" evidence="7">
    <location>
        <begin position="19"/>
        <end position="167"/>
    </location>
</feature>
<evidence type="ECO:0000259" key="6">
    <source>
        <dbReference type="PROSITE" id="PS50137"/>
    </source>
</evidence>
<dbReference type="PANTHER" id="PTHR11207">
    <property type="entry name" value="RIBONUCLEASE III"/>
    <property type="match status" value="1"/>
</dbReference>